<dbReference type="Pfam" id="PF00201">
    <property type="entry name" value="UDPGT"/>
    <property type="match status" value="1"/>
</dbReference>
<evidence type="ECO:0000313" key="6">
    <source>
        <dbReference type="Proteomes" id="UP000663760"/>
    </source>
</evidence>
<evidence type="ECO:0000313" key="5">
    <source>
        <dbReference type="EMBL" id="CAA7395124.1"/>
    </source>
</evidence>
<keyword evidence="2 3" id="KW-0808">Transferase</keyword>
<sequence length="487" mass="54477">MGSIPTAAEKKPHAVCVPYPAQGHVNPMMKLAKLLHSRGFHITFVNNEYNHRRLLRSQSLFSLDGIPDFKFRTIPDGLPSSDGDCTQDTASLCESTKNNCLAPFRELLAALNASCEAPLVTCIVSDRGMNFTLDAAKEIGVPEVWLCTTSACGYLCYLHFRELVDRGLTPVKAMERLTKEYLNTPINWIPGMPNLRLRDLPSFWRTTDPDDFMMKFIVQMSEDCSRASAVVFNTFDDLEAPVLQALASFVPPAYTIGPLPLLVQQLPHRPVAMVGSSLWKEDNNCLEWLDRRKPESVVYVNFGSITVMTNEQLVEFAWGLADSNQDFLWIIRPDLVKGESAVLPEEFLREIEDRGLLAIWCSQEKVLGHPAVGGFLTHSGWNSTLESICSGVPMICWPFFAEQQTNCRYSCAVWGIGMEIDGDVRREEVRSLIAELMEGEKGKEMRRRAREWKERAVDATKPGGTSSRNLDELVTKLSTAAFSLAGS</sequence>
<keyword evidence="6" id="KW-1185">Reference proteome</keyword>
<dbReference type="InterPro" id="IPR002213">
    <property type="entry name" value="UDP_glucos_trans"/>
</dbReference>
<name>A0A7I8KD32_SPIIN</name>
<evidence type="ECO:0000256" key="3">
    <source>
        <dbReference type="RuleBase" id="RU003718"/>
    </source>
</evidence>
<dbReference type="OrthoDB" id="5835829at2759"/>
<accession>A0A7I8KD32</accession>
<dbReference type="CDD" id="cd03784">
    <property type="entry name" value="GT1_Gtf-like"/>
    <property type="match status" value="1"/>
</dbReference>
<dbReference type="PANTHER" id="PTHR11926:SF774">
    <property type="entry name" value="UDP-GLYCOSYLTRANSFERASE 85A1-RELATED"/>
    <property type="match status" value="1"/>
</dbReference>
<proteinExistence type="inferred from homology"/>
<organism evidence="5 6">
    <name type="scientific">Spirodela intermedia</name>
    <name type="common">Intermediate duckweed</name>
    <dbReference type="NCBI Taxonomy" id="51605"/>
    <lineage>
        <taxon>Eukaryota</taxon>
        <taxon>Viridiplantae</taxon>
        <taxon>Streptophyta</taxon>
        <taxon>Embryophyta</taxon>
        <taxon>Tracheophyta</taxon>
        <taxon>Spermatophyta</taxon>
        <taxon>Magnoliopsida</taxon>
        <taxon>Liliopsida</taxon>
        <taxon>Araceae</taxon>
        <taxon>Lemnoideae</taxon>
        <taxon>Spirodela</taxon>
    </lineage>
</organism>
<comment type="similarity">
    <text evidence="1 3">Belongs to the UDP-glycosyltransferase family.</text>
</comment>
<evidence type="ECO:0000256" key="2">
    <source>
        <dbReference type="ARBA" id="ARBA00022679"/>
    </source>
</evidence>
<evidence type="ECO:0000256" key="1">
    <source>
        <dbReference type="ARBA" id="ARBA00009995"/>
    </source>
</evidence>
<gene>
    <name evidence="5" type="ORF">SI8410_04005785</name>
</gene>
<dbReference type="SUPFAM" id="SSF53756">
    <property type="entry name" value="UDP-Glycosyltransferase/glycogen phosphorylase"/>
    <property type="match status" value="1"/>
</dbReference>
<dbReference type="FunFam" id="3.40.50.2000:FF:000027">
    <property type="entry name" value="Glycosyltransferase"/>
    <property type="match status" value="1"/>
</dbReference>
<dbReference type="EC" id="2.4.1.-" evidence="4"/>
<dbReference type="PROSITE" id="PS00375">
    <property type="entry name" value="UDPGT"/>
    <property type="match status" value="1"/>
</dbReference>
<dbReference type="AlphaFoldDB" id="A0A7I8KD32"/>
<dbReference type="PANTHER" id="PTHR11926">
    <property type="entry name" value="GLUCOSYL/GLUCURONOSYL TRANSFERASES"/>
    <property type="match status" value="1"/>
</dbReference>
<dbReference type="GO" id="GO:0080044">
    <property type="term" value="F:quercetin 7-O-glucosyltransferase activity"/>
    <property type="evidence" value="ECO:0007669"/>
    <property type="project" value="TreeGrafter"/>
</dbReference>
<dbReference type="GO" id="GO:0080043">
    <property type="term" value="F:quercetin 3-O-glucosyltransferase activity"/>
    <property type="evidence" value="ECO:0007669"/>
    <property type="project" value="TreeGrafter"/>
</dbReference>
<evidence type="ECO:0000256" key="4">
    <source>
        <dbReference type="RuleBase" id="RU362057"/>
    </source>
</evidence>
<dbReference type="EMBL" id="LR746267">
    <property type="protein sequence ID" value="CAA7395124.1"/>
    <property type="molecule type" value="Genomic_DNA"/>
</dbReference>
<dbReference type="Proteomes" id="UP000663760">
    <property type="component" value="Chromosome 4"/>
</dbReference>
<dbReference type="FunFam" id="3.40.50.2000:FF:000055">
    <property type="entry name" value="Glycosyltransferase"/>
    <property type="match status" value="1"/>
</dbReference>
<dbReference type="InterPro" id="IPR035595">
    <property type="entry name" value="UDP_glycos_trans_CS"/>
</dbReference>
<keyword evidence="3" id="KW-0328">Glycosyltransferase</keyword>
<protein>
    <recommendedName>
        <fullName evidence="4">Glycosyltransferase</fullName>
        <ecNumber evidence="4">2.4.1.-</ecNumber>
    </recommendedName>
</protein>
<reference evidence="5" key="1">
    <citation type="submission" date="2020-02" db="EMBL/GenBank/DDBJ databases">
        <authorList>
            <person name="Scholz U."/>
            <person name="Mascher M."/>
            <person name="Fiebig A."/>
        </authorList>
    </citation>
    <scope>NUCLEOTIDE SEQUENCE</scope>
</reference>
<dbReference type="Gene3D" id="3.40.50.2000">
    <property type="entry name" value="Glycogen Phosphorylase B"/>
    <property type="match status" value="2"/>
</dbReference>